<dbReference type="InterPro" id="IPR023612">
    <property type="entry name" value="Peptidase_M4"/>
</dbReference>
<dbReference type="AlphaFoldDB" id="A0A9W6H1X4"/>
<evidence type="ECO:0000256" key="5">
    <source>
        <dbReference type="ARBA" id="ARBA00022833"/>
    </source>
</evidence>
<keyword evidence="13" id="KW-1185">Reference proteome</keyword>
<keyword evidence="4 8" id="KW-0378">Hydrolase</keyword>
<evidence type="ECO:0000313" key="13">
    <source>
        <dbReference type="Proteomes" id="UP001142462"/>
    </source>
</evidence>
<reference evidence="12" key="1">
    <citation type="journal article" date="2014" name="Int. J. Syst. Evol. Microbiol.">
        <title>Complete genome sequence of Corynebacterium casei LMG S-19264T (=DSM 44701T), isolated from a smear-ripened cheese.</title>
        <authorList>
            <consortium name="US DOE Joint Genome Institute (JGI-PGF)"/>
            <person name="Walter F."/>
            <person name="Albersmeier A."/>
            <person name="Kalinowski J."/>
            <person name="Ruckert C."/>
        </authorList>
    </citation>
    <scope>NUCLEOTIDE SEQUENCE</scope>
    <source>
        <strain evidence="12">VKM Ac-1020</strain>
    </source>
</reference>
<evidence type="ECO:0000256" key="7">
    <source>
        <dbReference type="PIRSR" id="PIRSR623612-1"/>
    </source>
</evidence>
<feature type="region of interest" description="Disordered" evidence="9">
    <location>
        <begin position="52"/>
        <end position="83"/>
    </location>
</feature>
<dbReference type="GO" id="GO:0004222">
    <property type="term" value="F:metalloendopeptidase activity"/>
    <property type="evidence" value="ECO:0007669"/>
    <property type="project" value="UniProtKB-UniRule"/>
</dbReference>
<dbReference type="InterPro" id="IPR001570">
    <property type="entry name" value="Peptidase_M4_C_domain"/>
</dbReference>
<dbReference type="GO" id="GO:0046872">
    <property type="term" value="F:metal ion binding"/>
    <property type="evidence" value="ECO:0007669"/>
    <property type="project" value="UniProtKB-UniRule"/>
</dbReference>
<keyword evidence="5 8" id="KW-0862">Zinc</keyword>
<evidence type="ECO:0000256" key="8">
    <source>
        <dbReference type="RuleBase" id="RU366073"/>
    </source>
</evidence>
<keyword evidence="2 8" id="KW-0645">Protease</keyword>
<evidence type="ECO:0000256" key="2">
    <source>
        <dbReference type="ARBA" id="ARBA00022670"/>
    </source>
</evidence>
<comment type="function">
    <text evidence="8">Extracellular zinc metalloprotease.</text>
</comment>
<comment type="cofactor">
    <cofactor evidence="8">
        <name>Zn(2+)</name>
        <dbReference type="ChEBI" id="CHEBI:29105"/>
    </cofactor>
</comment>
<dbReference type="Pfam" id="PF01447">
    <property type="entry name" value="Peptidase_M4"/>
    <property type="match status" value="1"/>
</dbReference>
<accession>A0A9W6H1X4</accession>
<feature type="active site" evidence="7">
    <location>
        <position position="161"/>
    </location>
</feature>
<dbReference type="Pfam" id="PF02868">
    <property type="entry name" value="Peptidase_M4_C"/>
    <property type="match status" value="1"/>
</dbReference>
<evidence type="ECO:0000259" key="11">
    <source>
        <dbReference type="Pfam" id="PF02868"/>
    </source>
</evidence>
<dbReference type="SUPFAM" id="SSF55486">
    <property type="entry name" value="Metalloproteases ('zincins'), catalytic domain"/>
    <property type="match status" value="1"/>
</dbReference>
<evidence type="ECO:0000256" key="3">
    <source>
        <dbReference type="ARBA" id="ARBA00022723"/>
    </source>
</evidence>
<comment type="subcellular location">
    <subcellularLocation>
        <location evidence="8">Secreted</location>
    </subcellularLocation>
</comment>
<dbReference type="InterPro" id="IPR027268">
    <property type="entry name" value="Peptidase_M4/M1_CTD_sf"/>
</dbReference>
<feature type="domain" description="Peptidase M4 C-terminal" evidence="11">
    <location>
        <begin position="172"/>
        <end position="340"/>
    </location>
</feature>
<evidence type="ECO:0000256" key="1">
    <source>
        <dbReference type="ARBA" id="ARBA00009388"/>
    </source>
</evidence>
<feature type="domain" description="Peptidase M4" evidence="10">
    <location>
        <begin position="70"/>
        <end position="168"/>
    </location>
</feature>
<name>A0A9W6H1X4_9MICO</name>
<comment type="similarity">
    <text evidence="1 8">Belongs to the peptidase M4 family.</text>
</comment>
<organism evidence="12 13">
    <name type="scientific">Microbacterium barkeri</name>
    <dbReference type="NCBI Taxonomy" id="33917"/>
    <lineage>
        <taxon>Bacteria</taxon>
        <taxon>Bacillati</taxon>
        <taxon>Actinomycetota</taxon>
        <taxon>Actinomycetes</taxon>
        <taxon>Micrococcales</taxon>
        <taxon>Microbacteriaceae</taxon>
        <taxon>Microbacterium</taxon>
    </lineage>
</organism>
<keyword evidence="6 8" id="KW-0482">Metalloprotease</keyword>
<dbReference type="EC" id="3.4.24.-" evidence="8"/>
<keyword evidence="8" id="KW-0964">Secreted</keyword>
<feature type="active site" description="Proton donor" evidence="7">
    <location>
        <position position="262"/>
    </location>
</feature>
<gene>
    <name evidence="12" type="ORF">GCM10017576_08860</name>
</gene>
<dbReference type="PRINTS" id="PR00730">
    <property type="entry name" value="THERMOLYSIN"/>
</dbReference>
<proteinExistence type="inferred from homology"/>
<dbReference type="Gene3D" id="3.10.170.10">
    <property type="match status" value="1"/>
</dbReference>
<evidence type="ECO:0000256" key="4">
    <source>
        <dbReference type="ARBA" id="ARBA00022801"/>
    </source>
</evidence>
<protein>
    <recommendedName>
        <fullName evidence="8">Neutral metalloproteinase</fullName>
        <ecNumber evidence="8">3.4.24.-</ecNumber>
    </recommendedName>
</protein>
<dbReference type="Proteomes" id="UP001142462">
    <property type="component" value="Unassembled WGS sequence"/>
</dbReference>
<feature type="compositionally biased region" description="Polar residues" evidence="9">
    <location>
        <begin position="59"/>
        <end position="71"/>
    </location>
</feature>
<dbReference type="Pfam" id="PF20242">
    <property type="entry name" value="Emfourin"/>
    <property type="match status" value="1"/>
</dbReference>
<keyword evidence="3" id="KW-0479">Metal-binding</keyword>
<evidence type="ECO:0000313" key="12">
    <source>
        <dbReference type="EMBL" id="GLJ60757.1"/>
    </source>
</evidence>
<dbReference type="InterPro" id="IPR013856">
    <property type="entry name" value="Peptidase_M4_domain"/>
</dbReference>
<sequence length="463" mass="49391">MHGIVPPYLLERLTRHGDEAVSTCAARTLTVDGALRTKRSLAAPTTWPRAAMAAPGPQRTISDAQNTTALPGSTVRREGDPATGDTAVDEAYDALGATWTMLFDAFGRDSLDGVGRPLLATVHYGDRYDNAFWDGERMVFGDGDGEVFRSFTSAIDIVGHELGHGLIQSTVDLVYQGQPGALNESMADVIGSLVRQHQLGQTAEQADWLIGAGVFTDQVQGVALRSMKAPGTAYDDDALGRDPQPGHMDDYVETRSDNGGVHINSGIPNRAFHLAATAIGGHAWDGAGRVWMDVLERRLVAADADFATFAAATIAAAEERFGSGSAEHRAVADAWQQVGVTASAASAEAPAAAEDETVRVERSGGILGRVHVAEVPESELPEPERERLESLVETVAASDEPERAVPDAYTWRIEISQRIDITVGERELPDEVLALLRDILQRGERTSRVSLEQGGGPADGRAP</sequence>
<dbReference type="GO" id="GO:0006508">
    <property type="term" value="P:proteolysis"/>
    <property type="evidence" value="ECO:0007669"/>
    <property type="project" value="UniProtKB-KW"/>
</dbReference>
<dbReference type="EMBL" id="BSEJ01000003">
    <property type="protein sequence ID" value="GLJ60757.1"/>
    <property type="molecule type" value="Genomic_DNA"/>
</dbReference>
<reference evidence="12" key="2">
    <citation type="submission" date="2023-01" db="EMBL/GenBank/DDBJ databases">
        <authorList>
            <person name="Sun Q."/>
            <person name="Evtushenko L."/>
        </authorList>
    </citation>
    <scope>NUCLEOTIDE SEQUENCE</scope>
    <source>
        <strain evidence="12">VKM Ac-1020</strain>
    </source>
</reference>
<evidence type="ECO:0000259" key="10">
    <source>
        <dbReference type="Pfam" id="PF01447"/>
    </source>
</evidence>
<dbReference type="GO" id="GO:0005576">
    <property type="term" value="C:extracellular region"/>
    <property type="evidence" value="ECO:0007669"/>
    <property type="project" value="UniProtKB-SubCell"/>
</dbReference>
<comment type="caution">
    <text evidence="12">The sequence shown here is derived from an EMBL/GenBank/DDBJ whole genome shotgun (WGS) entry which is preliminary data.</text>
</comment>
<dbReference type="RefSeq" id="WP_271172475.1">
    <property type="nucleotide sequence ID" value="NZ_BSEJ01000003.1"/>
</dbReference>
<dbReference type="PANTHER" id="PTHR43579">
    <property type="match status" value="1"/>
</dbReference>
<dbReference type="PANTHER" id="PTHR43579:SF1">
    <property type="entry name" value="NEUTRAL METALLOPROTEINASE"/>
    <property type="match status" value="1"/>
</dbReference>
<evidence type="ECO:0000256" key="9">
    <source>
        <dbReference type="SAM" id="MobiDB-lite"/>
    </source>
</evidence>
<dbReference type="Gene3D" id="1.10.390.10">
    <property type="entry name" value="Neutral Protease Domain 2"/>
    <property type="match status" value="1"/>
</dbReference>
<dbReference type="CDD" id="cd09597">
    <property type="entry name" value="M4_TLP"/>
    <property type="match status" value="1"/>
</dbReference>
<dbReference type="InterPro" id="IPR049457">
    <property type="entry name" value="Emfourin"/>
</dbReference>
<dbReference type="InterPro" id="IPR052759">
    <property type="entry name" value="Metalloprotease_M4"/>
</dbReference>
<evidence type="ECO:0000256" key="6">
    <source>
        <dbReference type="ARBA" id="ARBA00023049"/>
    </source>
</evidence>